<dbReference type="InterPro" id="IPR039424">
    <property type="entry name" value="SBP_5"/>
</dbReference>
<protein>
    <recommendedName>
        <fullName evidence="1">Solute-binding protein family 5 domain-containing protein</fullName>
    </recommendedName>
</protein>
<comment type="caution">
    <text evidence="2">The sequence shown here is derived from an EMBL/GenBank/DDBJ whole genome shotgun (WGS) entry which is preliminary data.</text>
</comment>
<feature type="non-terminal residue" evidence="2">
    <location>
        <position position="307"/>
    </location>
</feature>
<dbReference type="AlphaFoldDB" id="X1M3I3"/>
<dbReference type="Gene3D" id="3.90.76.10">
    <property type="entry name" value="Dipeptide-binding Protein, Domain 1"/>
    <property type="match status" value="1"/>
</dbReference>
<name>X1M3I3_9ZZZZ</name>
<dbReference type="Gene3D" id="3.40.190.10">
    <property type="entry name" value="Periplasmic binding protein-like II"/>
    <property type="match status" value="1"/>
</dbReference>
<gene>
    <name evidence="2" type="ORF">S06H3_17686</name>
</gene>
<dbReference type="GO" id="GO:1904680">
    <property type="term" value="F:peptide transmembrane transporter activity"/>
    <property type="evidence" value="ECO:0007669"/>
    <property type="project" value="TreeGrafter"/>
</dbReference>
<dbReference type="EMBL" id="BARV01008866">
    <property type="protein sequence ID" value="GAI09220.1"/>
    <property type="molecule type" value="Genomic_DNA"/>
</dbReference>
<dbReference type="InterPro" id="IPR000914">
    <property type="entry name" value="SBP_5_dom"/>
</dbReference>
<evidence type="ECO:0000313" key="2">
    <source>
        <dbReference type="EMBL" id="GAI09220.1"/>
    </source>
</evidence>
<proteinExistence type="predicted"/>
<dbReference type="Pfam" id="PF00496">
    <property type="entry name" value="SBP_bac_5"/>
    <property type="match status" value="1"/>
</dbReference>
<dbReference type="PANTHER" id="PTHR30290">
    <property type="entry name" value="PERIPLASMIC BINDING COMPONENT OF ABC TRANSPORTER"/>
    <property type="match status" value="1"/>
</dbReference>
<evidence type="ECO:0000259" key="1">
    <source>
        <dbReference type="Pfam" id="PF00496"/>
    </source>
</evidence>
<dbReference type="Gene3D" id="3.10.105.10">
    <property type="entry name" value="Dipeptide-binding Protein, Domain 3"/>
    <property type="match status" value="1"/>
</dbReference>
<feature type="domain" description="Solute-binding protein family 5" evidence="1">
    <location>
        <begin position="8"/>
        <end position="298"/>
    </location>
</feature>
<dbReference type="GO" id="GO:0015833">
    <property type="term" value="P:peptide transport"/>
    <property type="evidence" value="ECO:0007669"/>
    <property type="project" value="TreeGrafter"/>
</dbReference>
<reference evidence="2" key="1">
    <citation type="journal article" date="2014" name="Front. Microbiol.">
        <title>High frequency of phylogenetically diverse reductive dehalogenase-homologous genes in deep subseafloor sedimentary metagenomes.</title>
        <authorList>
            <person name="Kawai M."/>
            <person name="Futagami T."/>
            <person name="Toyoda A."/>
            <person name="Takaki Y."/>
            <person name="Nishi S."/>
            <person name="Hori S."/>
            <person name="Arai W."/>
            <person name="Tsubouchi T."/>
            <person name="Morono Y."/>
            <person name="Uchiyama I."/>
            <person name="Ito T."/>
            <person name="Fujiyama A."/>
            <person name="Inagaki F."/>
            <person name="Takami H."/>
        </authorList>
    </citation>
    <scope>NUCLEOTIDE SEQUENCE</scope>
    <source>
        <strain evidence="2">Expedition CK06-06</strain>
    </source>
</reference>
<accession>X1M3I3</accession>
<dbReference type="SUPFAM" id="SSF53850">
    <property type="entry name" value="Periplasmic binding protein-like II"/>
    <property type="match status" value="1"/>
</dbReference>
<organism evidence="2">
    <name type="scientific">marine sediment metagenome</name>
    <dbReference type="NCBI Taxonomy" id="412755"/>
    <lineage>
        <taxon>unclassified sequences</taxon>
        <taxon>metagenomes</taxon>
        <taxon>ecological metagenomes</taxon>
    </lineage>
</organism>
<sequence>MKYDENLQIVPDLSKEYPKIEEDGRVYIFHLKENLVWQDNTPLTTDDIIFTIKTIQNPDFKSPLRANWVGVEVEKINDLVIKFRLKKPYSAFLENCTLKILPKHIWQNVSAERFAFEDYNLKKPIGSGFYKLKEIRQTDSQIKSLTLVQNPLYFGEKPNISEIKFLFFNEEKDLIEAARQGKIKGLSSSNSSADLGENWQKYLLVLPRYFAVFFNQGESKILAEKEVRLALNYGTNKKEIVRKILGLSEESLIEEKIVHSPILPKIYGFNSPSEIYEFDLERAKSILEEAGFKDNNGIREKIIEKRP</sequence>